<dbReference type="GO" id="GO:0005886">
    <property type="term" value="C:plasma membrane"/>
    <property type="evidence" value="ECO:0007669"/>
    <property type="project" value="TreeGrafter"/>
</dbReference>
<evidence type="ECO:0000256" key="3">
    <source>
        <dbReference type="ARBA" id="ARBA00022840"/>
    </source>
</evidence>
<dbReference type="InterPro" id="IPR007831">
    <property type="entry name" value="T2SS_GspE_N"/>
</dbReference>
<comment type="caution">
    <text evidence="5">The sequence shown here is derived from an EMBL/GenBank/DDBJ whole genome shotgun (WGS) entry which is preliminary data.</text>
</comment>
<dbReference type="InterPro" id="IPR027417">
    <property type="entry name" value="P-loop_NTPase"/>
</dbReference>
<dbReference type="Pfam" id="PF05157">
    <property type="entry name" value="MshEN"/>
    <property type="match status" value="1"/>
</dbReference>
<evidence type="ECO:0000256" key="2">
    <source>
        <dbReference type="ARBA" id="ARBA00022741"/>
    </source>
</evidence>
<dbReference type="EMBL" id="LZDH01000065">
    <property type="protein sequence ID" value="OBS30166.1"/>
    <property type="molecule type" value="Genomic_DNA"/>
</dbReference>
<evidence type="ECO:0000259" key="4">
    <source>
        <dbReference type="PROSITE" id="PS00662"/>
    </source>
</evidence>
<organism evidence="5 6">
    <name type="scientific">Tepidimonas fonticaldi</name>
    <dbReference type="NCBI Taxonomy" id="1101373"/>
    <lineage>
        <taxon>Bacteria</taxon>
        <taxon>Pseudomonadati</taxon>
        <taxon>Pseudomonadota</taxon>
        <taxon>Betaproteobacteria</taxon>
        <taxon>Burkholderiales</taxon>
        <taxon>Tepidimonas</taxon>
    </lineage>
</organism>
<dbReference type="PANTHER" id="PTHR30258:SF1">
    <property type="entry name" value="PROTEIN TRANSPORT PROTEIN HOFB HOMOLOG"/>
    <property type="match status" value="1"/>
</dbReference>
<proteinExistence type="inferred from homology"/>
<dbReference type="Gene3D" id="3.30.300.160">
    <property type="entry name" value="Type II secretion system, protein E, N-terminal domain"/>
    <property type="match status" value="1"/>
</dbReference>
<dbReference type="CDD" id="cd01129">
    <property type="entry name" value="PulE-GspE-like"/>
    <property type="match status" value="1"/>
</dbReference>
<dbReference type="SUPFAM" id="SSF52540">
    <property type="entry name" value="P-loop containing nucleoside triphosphate hydrolases"/>
    <property type="match status" value="1"/>
</dbReference>
<dbReference type="SMART" id="SM00382">
    <property type="entry name" value="AAA"/>
    <property type="match status" value="1"/>
</dbReference>
<dbReference type="PROSITE" id="PS00662">
    <property type="entry name" value="T2SP_E"/>
    <property type="match status" value="1"/>
</dbReference>
<sequence>MRQRKLGDYLVIKEVVKPEQLLMALEEQHRMPLVRIGEALTALGFISPDQLQEALEKQKKERSVPLGELLVQSGQLTREQLRIALARKMGYPVVDLKQFPIDADALRRVPLATARKLRIVPLLWRAGTLIIAAEDPSRRATIDELEFLLQCKVVPVLSSSALDNRTISEAYARFGLDSGAPPVADAPSGAETSSEQLLESLELGAEDDADAHAPVEQSDNSLVRLINTIIIEAYQQGASDIHIETHPNRRKVRIRLRKDGRLRPYMELPPTYRAALVARIKIMCELDISERRKPQDGKIDFAKFSPQHRLELRVATIPTYGGAEDVVLRILTSAKPLAVDELGLTRENHAQLLQAVQRPHGMVLCVGPTGSGKTTTLHSLLQHINTPDRKIWTAEDPIEIANPDLRQIQINPRIDWTFGKALRALLRADPDVIMVGEIRDEETAQMAIEASLTGHLVLSTLHTNSAAETVVRLLDMGMDPFNFADSLVAVLAQRLVRRLCPQCMRREPATDTELEELLEDYRHAFPEDLRPTAEAVQAEWRVHLAGDAMPQLGRPVGCPACDHSGYKGRTGIHELLTIDAALRRLIQTKAPSEALQHAAVAQGHFRTLRQDGILKVLQGLTTIDEIRASTAH</sequence>
<keyword evidence="2" id="KW-0547">Nucleotide-binding</keyword>
<dbReference type="SUPFAM" id="SSF160246">
    <property type="entry name" value="EspE N-terminal domain-like"/>
    <property type="match status" value="1"/>
</dbReference>
<evidence type="ECO:0000313" key="6">
    <source>
        <dbReference type="Proteomes" id="UP000091969"/>
    </source>
</evidence>
<dbReference type="PANTHER" id="PTHR30258">
    <property type="entry name" value="TYPE II SECRETION SYSTEM PROTEIN GSPE-RELATED"/>
    <property type="match status" value="1"/>
</dbReference>
<dbReference type="InterPro" id="IPR001482">
    <property type="entry name" value="T2SS/T4SS_dom"/>
</dbReference>
<keyword evidence="6" id="KW-1185">Reference proteome</keyword>
<dbReference type="STRING" id="1101373.A9O67_09980"/>
<dbReference type="InterPro" id="IPR037257">
    <property type="entry name" value="T2SS_E_N_sf"/>
</dbReference>
<protein>
    <submittedName>
        <fullName evidence="5">Pilus assembly protein PilB</fullName>
    </submittedName>
</protein>
<dbReference type="AlphaFoldDB" id="A0A1A6DU13"/>
<keyword evidence="3" id="KW-0067">ATP-binding</keyword>
<dbReference type="Gene3D" id="3.30.450.90">
    <property type="match status" value="1"/>
</dbReference>
<dbReference type="GO" id="GO:0016887">
    <property type="term" value="F:ATP hydrolysis activity"/>
    <property type="evidence" value="ECO:0007669"/>
    <property type="project" value="TreeGrafter"/>
</dbReference>
<gene>
    <name evidence="5" type="ORF">A9O67_09980</name>
</gene>
<accession>A0A1A6DU13</accession>
<evidence type="ECO:0000256" key="1">
    <source>
        <dbReference type="ARBA" id="ARBA00006611"/>
    </source>
</evidence>
<dbReference type="InterPro" id="IPR003593">
    <property type="entry name" value="AAA+_ATPase"/>
</dbReference>
<reference evidence="5 6" key="1">
    <citation type="submission" date="2016-06" db="EMBL/GenBank/DDBJ databases">
        <title>Genome sequence of Tepidimonas fonticaldi PL17.</title>
        <authorList>
            <person name="Pinnaka A.K."/>
        </authorList>
    </citation>
    <scope>NUCLEOTIDE SEQUENCE [LARGE SCALE GENOMIC DNA]</scope>
    <source>
        <strain evidence="5 6">PL17</strain>
    </source>
</reference>
<dbReference type="Proteomes" id="UP000091969">
    <property type="component" value="Unassembled WGS sequence"/>
</dbReference>
<dbReference type="GO" id="GO:0005524">
    <property type="term" value="F:ATP binding"/>
    <property type="evidence" value="ECO:0007669"/>
    <property type="project" value="UniProtKB-KW"/>
</dbReference>
<feature type="domain" description="Bacterial type II secretion system protein E" evidence="4">
    <location>
        <begin position="426"/>
        <end position="440"/>
    </location>
</feature>
<evidence type="ECO:0000313" key="5">
    <source>
        <dbReference type="EMBL" id="OBS30166.1"/>
    </source>
</evidence>
<name>A0A1A6DU13_9BURK</name>
<dbReference type="Gene3D" id="3.40.50.300">
    <property type="entry name" value="P-loop containing nucleotide triphosphate hydrolases"/>
    <property type="match status" value="1"/>
</dbReference>
<comment type="similarity">
    <text evidence="1">Belongs to the GSP E family.</text>
</comment>
<dbReference type="Pfam" id="PF00437">
    <property type="entry name" value="T2SSE"/>
    <property type="match status" value="1"/>
</dbReference>